<evidence type="ECO:0000256" key="1">
    <source>
        <dbReference type="SAM" id="MobiDB-lite"/>
    </source>
</evidence>
<feature type="compositionally biased region" description="Basic residues" evidence="1">
    <location>
        <begin position="166"/>
        <end position="175"/>
    </location>
</feature>
<sequence length="211" mass="22916">MSRPNYRVVISFDSERKTFTARVPELAHCTAEGTTRAEAMTHIEQEIDALIANLHAQGKTAPAAIDDAPPSGELTVKVSKGLHRELLWQAATDGVDLNQLAAELLSAGLDGRRGSPKRRPQADGNQAPEPRGRHHDGGGGGDRRRGGMNQSAGRWQPSARAPRPSSRWRWRRRSAARRDEPGRSHDRRPRALYGIPAQPGTRLAPGTAPAG</sequence>
<evidence type="ECO:0008006" key="3">
    <source>
        <dbReference type="Google" id="ProtNLM"/>
    </source>
</evidence>
<feature type="region of interest" description="Disordered" evidence="1">
    <location>
        <begin position="108"/>
        <end position="211"/>
    </location>
</feature>
<evidence type="ECO:0000313" key="2">
    <source>
        <dbReference type="EMBL" id="AGC72638.1"/>
    </source>
</evidence>
<proteinExistence type="predicted"/>
<reference evidence="2" key="1">
    <citation type="submission" date="2012-09" db="EMBL/GenBank/DDBJ databases">
        <title>Metagenomic Characterization of a Microbial Community in Wastewater Detects High Levels of Antibiotic Resistance.</title>
        <authorList>
            <person name="Abrams M."/>
            <person name="Caldwell A."/>
            <person name="Vandaei E."/>
            <person name="Lee W."/>
            <person name="Perrott J."/>
            <person name="Khan S.Y."/>
            <person name="Ta J."/>
            <person name="Romero D."/>
            <person name="Nguyen V."/>
            <person name="Pourmand N."/>
            <person name="Ouverney C.C."/>
        </authorList>
    </citation>
    <scope>NUCLEOTIDE SEQUENCE</scope>
</reference>
<dbReference type="Pfam" id="PF05534">
    <property type="entry name" value="HicB"/>
    <property type="match status" value="1"/>
</dbReference>
<dbReference type="AlphaFoldDB" id="L7VZT2"/>
<dbReference type="SUPFAM" id="SSF143100">
    <property type="entry name" value="TTHA1013/TTHA0281-like"/>
    <property type="match status" value="1"/>
</dbReference>
<dbReference type="Gene3D" id="3.30.160.250">
    <property type="match status" value="1"/>
</dbReference>
<name>L7VZT2_9BACT</name>
<organism evidence="2">
    <name type="scientific">uncultured bacterium A1Q1_fos_565</name>
    <dbReference type="NCBI Taxonomy" id="1256585"/>
    <lineage>
        <taxon>Bacteria</taxon>
        <taxon>environmental samples</taxon>
    </lineage>
</organism>
<dbReference type="InterPro" id="IPR035069">
    <property type="entry name" value="TTHA1013/TTHA0281-like"/>
</dbReference>
<feature type="compositionally biased region" description="Basic and acidic residues" evidence="1">
    <location>
        <begin position="135"/>
        <end position="145"/>
    </location>
</feature>
<dbReference type="InterPro" id="IPR008651">
    <property type="entry name" value="Uncharacterised_HicB"/>
</dbReference>
<accession>L7VZT2</accession>
<dbReference type="EMBL" id="JX649908">
    <property type="protein sequence ID" value="AGC72638.1"/>
    <property type="molecule type" value="Genomic_DNA"/>
</dbReference>
<feature type="compositionally biased region" description="Low complexity" evidence="1">
    <location>
        <begin position="154"/>
        <end position="165"/>
    </location>
</feature>
<protein>
    <recommendedName>
        <fullName evidence="3">HicB-like antitoxin of toxin-antitoxin system domain-containing protein</fullName>
    </recommendedName>
</protein>